<gene>
    <name evidence="2" type="ORF">BN59_02590</name>
</gene>
<protein>
    <submittedName>
        <fullName evidence="2">Uncharacterized protein</fullName>
    </submittedName>
</protein>
<keyword evidence="3" id="KW-1185">Reference proteome</keyword>
<accession>A0A078KV13</accession>
<sequence>MKTKQETAIEEESKKKSLEMKDALQKEIIEAERRAIQEDRAVQREKAEHERIEATKDPLSKKPYWELVKEDGRKLASGDVAGYNDWATGMCTLVRHLMLLADAMWYDPIFPFRDQIVGFKNTAVDLIWDNTAGRFSDWVQKKQVGDDELAKIEVHAEIKKDGTIDVEISKDNRVADGSPQAEELRRHIQVGITAWAMINGYDLDTNTGAYVSEADGTPMTPEVFDRLNKSASEGLESFISNRFEMPITTTYSM</sequence>
<keyword evidence="1" id="KW-0175">Coiled coil</keyword>
<name>A0A078KV13_9GAMM</name>
<dbReference type="RefSeq" id="WP_043874802.1">
    <property type="nucleotide sequence ID" value="NZ_CCVW01000003.1"/>
</dbReference>
<proteinExistence type="predicted"/>
<dbReference type="STRING" id="1034943.BN59_02590"/>
<evidence type="ECO:0000256" key="1">
    <source>
        <dbReference type="SAM" id="Coils"/>
    </source>
</evidence>
<evidence type="ECO:0000313" key="3">
    <source>
        <dbReference type="Proteomes" id="UP000044071"/>
    </source>
</evidence>
<feature type="coiled-coil region" evidence="1">
    <location>
        <begin position="1"/>
        <end position="41"/>
    </location>
</feature>
<reference evidence="2 3" key="1">
    <citation type="submission" date="2014-06" db="EMBL/GenBank/DDBJ databases">
        <authorList>
            <person name="Urmite Genomes Urmite Genomes"/>
        </authorList>
    </citation>
    <scope>NUCLEOTIDE SEQUENCE [LARGE SCALE GENOMIC DNA]</scope>
</reference>
<dbReference type="Proteomes" id="UP000044071">
    <property type="component" value="Unassembled WGS sequence"/>
</dbReference>
<evidence type="ECO:0000313" key="2">
    <source>
        <dbReference type="EMBL" id="CDZ78280.1"/>
    </source>
</evidence>
<dbReference type="OrthoDB" id="5633784at2"/>
<organism evidence="2 3">
    <name type="scientific">Legionella massiliensis</name>
    <dbReference type="NCBI Taxonomy" id="1034943"/>
    <lineage>
        <taxon>Bacteria</taxon>
        <taxon>Pseudomonadati</taxon>
        <taxon>Pseudomonadota</taxon>
        <taxon>Gammaproteobacteria</taxon>
        <taxon>Legionellales</taxon>
        <taxon>Legionellaceae</taxon>
        <taxon>Legionella</taxon>
    </lineage>
</organism>
<dbReference type="EMBL" id="CCSB01000003">
    <property type="protein sequence ID" value="CDZ78280.1"/>
    <property type="molecule type" value="Genomic_DNA"/>
</dbReference>
<dbReference type="AlphaFoldDB" id="A0A078KV13"/>